<accession>A0A6J7KVN0</accession>
<proteinExistence type="predicted"/>
<evidence type="ECO:0000313" key="2">
    <source>
        <dbReference type="EMBL" id="CAB5037502.1"/>
    </source>
</evidence>
<reference evidence="1" key="1">
    <citation type="submission" date="2020-05" db="EMBL/GenBank/DDBJ databases">
        <authorList>
            <person name="Chiriac C."/>
            <person name="Salcher M."/>
            <person name="Ghai R."/>
            <person name="Kavagutti S V."/>
        </authorList>
    </citation>
    <scope>NUCLEOTIDE SEQUENCE</scope>
</reference>
<protein>
    <submittedName>
        <fullName evidence="1">Unannotated protein</fullName>
    </submittedName>
</protein>
<gene>
    <name evidence="1" type="ORF">UFOPK3752_02202</name>
    <name evidence="2" type="ORF">UFOPK4150_01829</name>
</gene>
<name>A0A6J7KVN0_9ZZZZ</name>
<dbReference type="EMBL" id="CAFBND010000144">
    <property type="protein sequence ID" value="CAB4959787.1"/>
    <property type="molecule type" value="Genomic_DNA"/>
</dbReference>
<dbReference type="EMBL" id="CAFBPU010000044">
    <property type="protein sequence ID" value="CAB5037502.1"/>
    <property type="molecule type" value="Genomic_DNA"/>
</dbReference>
<dbReference type="AlphaFoldDB" id="A0A6J7KVN0"/>
<organism evidence="1">
    <name type="scientific">freshwater metagenome</name>
    <dbReference type="NCBI Taxonomy" id="449393"/>
    <lineage>
        <taxon>unclassified sequences</taxon>
        <taxon>metagenomes</taxon>
        <taxon>ecological metagenomes</taxon>
    </lineage>
</organism>
<evidence type="ECO:0000313" key="1">
    <source>
        <dbReference type="EMBL" id="CAB4959787.1"/>
    </source>
</evidence>
<sequence>MAESHHGGVPPAPSARPAALLVVRITAADVGSRVSVRHRFEGSTLTDTLGVLLSWTADEQHAERGGGDNIRGGLLRIEKRDGSVVEVLERDVVAAKVVPPAPPRRPR</sequence>